<protein>
    <submittedName>
        <fullName evidence="1">DUF1444 domain-containing protein</fullName>
    </submittedName>
</protein>
<organism evidence="1 2">
    <name type="scientific">Aquincola agrisoli</name>
    <dbReference type="NCBI Taxonomy" id="3119538"/>
    <lineage>
        <taxon>Bacteria</taxon>
        <taxon>Pseudomonadati</taxon>
        <taxon>Pseudomonadota</taxon>
        <taxon>Betaproteobacteria</taxon>
        <taxon>Burkholderiales</taxon>
        <taxon>Sphaerotilaceae</taxon>
        <taxon>Aquincola</taxon>
    </lineage>
</organism>
<dbReference type="Proteomes" id="UP001336250">
    <property type="component" value="Unassembled WGS sequence"/>
</dbReference>
<name>A0AAW9QM44_9BURK</name>
<proteinExistence type="predicted"/>
<sequence length="199" mass="21507">MFNKLFKKSPAAAAAPQYSAGCLLPRIKHIAFLQALRDAGVPAEQQPATSALCGELLVTYAFDQPEQFVMATPGLLARTGIAPQDAAAVALTNLRRQLPEPKYFMKGGCIAAYTGGGLEATLLLLDDLWLDLQPRFRGDIVVAAPHRDRLLMCDSGDTQALATLRDDSRQFLAEADDGHGLSAQLMVRRGGRWQLLDAS</sequence>
<comment type="caution">
    <text evidence="1">The sequence shown here is derived from an EMBL/GenBank/DDBJ whole genome shotgun (WGS) entry which is preliminary data.</text>
</comment>
<gene>
    <name evidence="1" type="ORF">V4F39_17200</name>
</gene>
<evidence type="ECO:0000313" key="1">
    <source>
        <dbReference type="EMBL" id="MEF7615655.1"/>
    </source>
</evidence>
<reference evidence="1 2" key="1">
    <citation type="submission" date="2024-02" db="EMBL/GenBank/DDBJ databases">
        <title>Genome sequence of Aquincola sp. MAHUQ-54.</title>
        <authorList>
            <person name="Huq M.A."/>
        </authorList>
    </citation>
    <scope>NUCLEOTIDE SEQUENCE [LARGE SCALE GENOMIC DNA]</scope>
    <source>
        <strain evidence="1 2">MAHUQ-54</strain>
    </source>
</reference>
<dbReference type="RefSeq" id="WP_332290960.1">
    <property type="nucleotide sequence ID" value="NZ_JAZIBG010000036.1"/>
</dbReference>
<dbReference type="AlphaFoldDB" id="A0AAW9QM44"/>
<keyword evidence="2" id="KW-1185">Reference proteome</keyword>
<dbReference type="EMBL" id="JAZIBG010000036">
    <property type="protein sequence ID" value="MEF7615655.1"/>
    <property type="molecule type" value="Genomic_DNA"/>
</dbReference>
<accession>A0AAW9QM44</accession>
<evidence type="ECO:0000313" key="2">
    <source>
        <dbReference type="Proteomes" id="UP001336250"/>
    </source>
</evidence>